<comment type="catalytic activity">
    <reaction evidence="20">
        <text>hexadecanoyl-CoA + H2O = hexadecanoate + CoA + H(+)</text>
        <dbReference type="Rhea" id="RHEA:16645"/>
        <dbReference type="ChEBI" id="CHEBI:7896"/>
        <dbReference type="ChEBI" id="CHEBI:15377"/>
        <dbReference type="ChEBI" id="CHEBI:15378"/>
        <dbReference type="ChEBI" id="CHEBI:57287"/>
        <dbReference type="ChEBI" id="CHEBI:57379"/>
        <dbReference type="EC" id="3.1.2.2"/>
    </reaction>
    <physiologicalReaction direction="left-to-right" evidence="20">
        <dbReference type="Rhea" id="RHEA:16646"/>
    </physiologicalReaction>
</comment>
<evidence type="ECO:0000256" key="10">
    <source>
        <dbReference type="ARBA" id="ARBA00023098"/>
    </source>
</evidence>
<evidence type="ECO:0000256" key="7">
    <source>
        <dbReference type="ARBA" id="ARBA00022801"/>
    </source>
</evidence>
<evidence type="ECO:0000256" key="6">
    <source>
        <dbReference type="ARBA" id="ARBA00022703"/>
    </source>
</evidence>
<dbReference type="EC" id="3.1.2.2" evidence="16"/>
<keyword evidence="6" id="KW-0053">Apoptosis</keyword>
<evidence type="ECO:0000256" key="9">
    <source>
        <dbReference type="ARBA" id="ARBA00022946"/>
    </source>
</evidence>
<dbReference type="Proteomes" id="UP000055702">
    <property type="component" value="Unassembled WGS sequence"/>
</dbReference>
<proteinExistence type="inferred from homology"/>
<feature type="domain" description="Thioesterase" evidence="24">
    <location>
        <begin position="55"/>
        <end position="108"/>
    </location>
</feature>
<comment type="catalytic activity">
    <reaction evidence="14">
        <text>(9Z)-octadecenoyl-CoA + H2O = (9Z)-octadecenoate + CoA + H(+)</text>
        <dbReference type="Rhea" id="RHEA:40139"/>
        <dbReference type="ChEBI" id="CHEBI:15377"/>
        <dbReference type="ChEBI" id="CHEBI:15378"/>
        <dbReference type="ChEBI" id="CHEBI:30823"/>
        <dbReference type="ChEBI" id="CHEBI:57287"/>
        <dbReference type="ChEBI" id="CHEBI:57387"/>
    </reaction>
    <physiologicalReaction direction="left-to-right" evidence="14">
        <dbReference type="Rhea" id="RHEA:40140"/>
    </physiologicalReaction>
</comment>
<protein>
    <recommendedName>
        <fullName evidence="17">Acyl-coenzyme A thioesterase THEM4</fullName>
        <ecNumber evidence="16">3.1.2.2</ecNumber>
    </recommendedName>
    <alternativeName>
        <fullName evidence="18">Thioesterase superfamily member 4</fullName>
    </alternativeName>
</protein>
<evidence type="ECO:0000256" key="23">
    <source>
        <dbReference type="ARBA" id="ARBA00048180"/>
    </source>
</evidence>
<evidence type="ECO:0000256" key="16">
    <source>
        <dbReference type="ARBA" id="ARBA00038848"/>
    </source>
</evidence>
<name>A0A119CYS9_SHEFR</name>
<evidence type="ECO:0000256" key="12">
    <source>
        <dbReference type="ARBA" id="ARBA00023273"/>
    </source>
</evidence>
<keyword evidence="4" id="KW-1003">Cell membrane</keyword>
<dbReference type="EMBL" id="LRDC01000062">
    <property type="protein sequence ID" value="KVX00277.1"/>
    <property type="molecule type" value="Genomic_DNA"/>
</dbReference>
<evidence type="ECO:0000313" key="25">
    <source>
        <dbReference type="EMBL" id="KVX00277.1"/>
    </source>
</evidence>
<gene>
    <name evidence="25" type="ORF">AWJ07_09330</name>
</gene>
<keyword evidence="11" id="KW-0472">Membrane</keyword>
<comment type="subcellular location">
    <subcellularLocation>
        <location evidence="3">Cell projection</location>
        <location evidence="3">Ruffle membrane</location>
    </subcellularLocation>
    <subcellularLocation>
        <location evidence="2">Cytoplasm</location>
    </subcellularLocation>
    <subcellularLocation>
        <location evidence="1">Membrane</location>
        <topology evidence="1">Peripheral membrane protein</topology>
    </subcellularLocation>
</comment>
<dbReference type="GO" id="GO:0016790">
    <property type="term" value="F:thiolester hydrolase activity"/>
    <property type="evidence" value="ECO:0007669"/>
    <property type="project" value="UniProtKB-ARBA"/>
</dbReference>
<evidence type="ECO:0000256" key="8">
    <source>
        <dbReference type="ARBA" id="ARBA00022832"/>
    </source>
</evidence>
<comment type="catalytic activity">
    <reaction evidence="23">
        <text>tetradecanoyl-CoA + H2O = tetradecanoate + CoA + H(+)</text>
        <dbReference type="Rhea" id="RHEA:40119"/>
        <dbReference type="ChEBI" id="CHEBI:15377"/>
        <dbReference type="ChEBI" id="CHEBI:15378"/>
        <dbReference type="ChEBI" id="CHEBI:30807"/>
        <dbReference type="ChEBI" id="CHEBI:57287"/>
        <dbReference type="ChEBI" id="CHEBI:57385"/>
    </reaction>
    <physiologicalReaction direction="left-to-right" evidence="23">
        <dbReference type="Rhea" id="RHEA:40120"/>
    </physiologicalReaction>
</comment>
<dbReference type="AlphaFoldDB" id="A0A119CYS9"/>
<evidence type="ECO:0000256" key="2">
    <source>
        <dbReference type="ARBA" id="ARBA00004496"/>
    </source>
</evidence>
<comment type="catalytic activity">
    <reaction evidence="19">
        <text>octanoyl-CoA + H2O = octanoate + CoA + H(+)</text>
        <dbReference type="Rhea" id="RHEA:30143"/>
        <dbReference type="ChEBI" id="CHEBI:15377"/>
        <dbReference type="ChEBI" id="CHEBI:15378"/>
        <dbReference type="ChEBI" id="CHEBI:25646"/>
        <dbReference type="ChEBI" id="CHEBI:57287"/>
        <dbReference type="ChEBI" id="CHEBI:57386"/>
    </reaction>
    <physiologicalReaction direction="left-to-right" evidence="19">
        <dbReference type="Rhea" id="RHEA:30144"/>
    </physiologicalReaction>
</comment>
<evidence type="ECO:0000256" key="17">
    <source>
        <dbReference type="ARBA" id="ARBA00040123"/>
    </source>
</evidence>
<evidence type="ECO:0000313" key="26">
    <source>
        <dbReference type="Proteomes" id="UP000055702"/>
    </source>
</evidence>
<dbReference type="GO" id="GO:0006631">
    <property type="term" value="P:fatty acid metabolic process"/>
    <property type="evidence" value="ECO:0007669"/>
    <property type="project" value="UniProtKB-KW"/>
</dbReference>
<sequence length="142" mass="15290">MNRYQDSKQSHSQCVVCGDAKQNPLSLQCKFFADGGNQVVGYHKVSPQLQGYNSFLHGGVASALVDAAMTHCLLMQGIKALTAEMTIRFVAPIKVGDAIKIVGRLVSQRLGMYQLEAAPYVNNKAFVTASAKFIQPKSGVIG</sequence>
<evidence type="ECO:0000256" key="18">
    <source>
        <dbReference type="ARBA" id="ARBA00043210"/>
    </source>
</evidence>
<evidence type="ECO:0000256" key="1">
    <source>
        <dbReference type="ARBA" id="ARBA00004170"/>
    </source>
</evidence>
<dbReference type="GO" id="GO:0016020">
    <property type="term" value="C:membrane"/>
    <property type="evidence" value="ECO:0007669"/>
    <property type="project" value="UniProtKB-SubCell"/>
</dbReference>
<comment type="catalytic activity">
    <reaction evidence="13">
        <text>(5Z,8Z,11Z,14Z)-eicosatetraenoyl-CoA + H2O = (5Z,8Z,11Z,14Z)-eicosatetraenoate + CoA + H(+)</text>
        <dbReference type="Rhea" id="RHEA:40151"/>
        <dbReference type="ChEBI" id="CHEBI:15377"/>
        <dbReference type="ChEBI" id="CHEBI:15378"/>
        <dbReference type="ChEBI" id="CHEBI:32395"/>
        <dbReference type="ChEBI" id="CHEBI:57287"/>
        <dbReference type="ChEBI" id="CHEBI:57368"/>
    </reaction>
    <physiologicalReaction direction="left-to-right" evidence="13">
        <dbReference type="Rhea" id="RHEA:40152"/>
    </physiologicalReaction>
</comment>
<keyword evidence="9" id="KW-0809">Transit peptide</keyword>
<keyword evidence="7" id="KW-0378">Hydrolase</keyword>
<keyword evidence="12" id="KW-0966">Cell projection</keyword>
<evidence type="ECO:0000256" key="5">
    <source>
        <dbReference type="ARBA" id="ARBA00022490"/>
    </source>
</evidence>
<dbReference type="Gene3D" id="3.10.129.10">
    <property type="entry name" value="Hotdog Thioesterase"/>
    <property type="match status" value="1"/>
</dbReference>
<organism evidence="25">
    <name type="scientific">Shewanella frigidimarina</name>
    <dbReference type="NCBI Taxonomy" id="56812"/>
    <lineage>
        <taxon>Bacteria</taxon>
        <taxon>Pseudomonadati</taxon>
        <taxon>Pseudomonadota</taxon>
        <taxon>Gammaproteobacteria</taxon>
        <taxon>Alteromonadales</taxon>
        <taxon>Shewanellaceae</taxon>
        <taxon>Shewanella</taxon>
    </lineage>
</organism>
<evidence type="ECO:0000256" key="19">
    <source>
        <dbReference type="ARBA" id="ARBA00047588"/>
    </source>
</evidence>
<dbReference type="Pfam" id="PF03061">
    <property type="entry name" value="4HBT"/>
    <property type="match status" value="1"/>
</dbReference>
<keyword evidence="8" id="KW-0276">Fatty acid metabolism</keyword>
<evidence type="ECO:0000256" key="14">
    <source>
        <dbReference type="ARBA" id="ARBA00037002"/>
    </source>
</evidence>
<dbReference type="PANTHER" id="PTHR12418">
    <property type="entry name" value="ACYL-COENZYME A THIOESTERASE THEM4"/>
    <property type="match status" value="1"/>
</dbReference>
<comment type="catalytic activity">
    <reaction evidence="21">
        <text>decanoyl-CoA + H2O = decanoate + CoA + H(+)</text>
        <dbReference type="Rhea" id="RHEA:40059"/>
        <dbReference type="ChEBI" id="CHEBI:15377"/>
        <dbReference type="ChEBI" id="CHEBI:15378"/>
        <dbReference type="ChEBI" id="CHEBI:27689"/>
        <dbReference type="ChEBI" id="CHEBI:57287"/>
        <dbReference type="ChEBI" id="CHEBI:61430"/>
    </reaction>
    <physiologicalReaction direction="left-to-right" evidence="21">
        <dbReference type="Rhea" id="RHEA:40060"/>
    </physiologicalReaction>
</comment>
<dbReference type="InterPro" id="IPR052365">
    <property type="entry name" value="THEM4/THEM5_acyl-CoA_thioest"/>
</dbReference>
<evidence type="ECO:0000256" key="22">
    <source>
        <dbReference type="ARBA" id="ARBA00048074"/>
    </source>
</evidence>
<evidence type="ECO:0000256" key="11">
    <source>
        <dbReference type="ARBA" id="ARBA00023136"/>
    </source>
</evidence>
<dbReference type="PANTHER" id="PTHR12418:SF19">
    <property type="entry name" value="ACYL-COENZYME A THIOESTERASE THEM4"/>
    <property type="match status" value="1"/>
</dbReference>
<dbReference type="InterPro" id="IPR006683">
    <property type="entry name" value="Thioestr_dom"/>
</dbReference>
<dbReference type="RefSeq" id="WP_059747671.1">
    <property type="nucleotide sequence ID" value="NZ_LRDC01000062.1"/>
</dbReference>
<comment type="catalytic activity">
    <reaction evidence="22">
        <text>dodecanoyl-CoA + H2O = dodecanoate + CoA + H(+)</text>
        <dbReference type="Rhea" id="RHEA:30135"/>
        <dbReference type="ChEBI" id="CHEBI:15377"/>
        <dbReference type="ChEBI" id="CHEBI:15378"/>
        <dbReference type="ChEBI" id="CHEBI:18262"/>
        <dbReference type="ChEBI" id="CHEBI:57287"/>
        <dbReference type="ChEBI" id="CHEBI:57375"/>
    </reaction>
    <physiologicalReaction direction="left-to-right" evidence="22">
        <dbReference type="Rhea" id="RHEA:30136"/>
    </physiologicalReaction>
</comment>
<evidence type="ECO:0000256" key="21">
    <source>
        <dbReference type="ARBA" id="ARBA00047969"/>
    </source>
</evidence>
<evidence type="ECO:0000256" key="13">
    <source>
        <dbReference type="ARBA" id="ARBA00035852"/>
    </source>
</evidence>
<evidence type="ECO:0000256" key="4">
    <source>
        <dbReference type="ARBA" id="ARBA00022475"/>
    </source>
</evidence>
<dbReference type="InterPro" id="IPR029069">
    <property type="entry name" value="HotDog_dom_sf"/>
</dbReference>
<reference evidence="25 26" key="1">
    <citation type="submission" date="2016-01" db="EMBL/GenBank/DDBJ databases">
        <title>Draft genome of the antarctic isolate Shewanella frigidimarina Ag06-30.</title>
        <authorList>
            <person name="Parmeciano Di Noto G."/>
            <person name="Vazquez S."/>
            <person name="Mac Cormack W."/>
            <person name="Iriarte A."/>
            <person name="Quiroga C."/>
        </authorList>
    </citation>
    <scope>NUCLEOTIDE SEQUENCE [LARGE SCALE GENOMIC DNA]</scope>
    <source>
        <strain evidence="25 26">Ag06-30</strain>
    </source>
</reference>
<keyword evidence="5" id="KW-0963">Cytoplasm</keyword>
<dbReference type="SUPFAM" id="SSF54637">
    <property type="entry name" value="Thioesterase/thiol ester dehydrase-isomerase"/>
    <property type="match status" value="1"/>
</dbReference>
<dbReference type="CDD" id="cd03443">
    <property type="entry name" value="PaaI_thioesterase"/>
    <property type="match status" value="1"/>
</dbReference>
<evidence type="ECO:0000256" key="3">
    <source>
        <dbReference type="ARBA" id="ARBA00004632"/>
    </source>
</evidence>
<dbReference type="GO" id="GO:0005737">
    <property type="term" value="C:cytoplasm"/>
    <property type="evidence" value="ECO:0007669"/>
    <property type="project" value="UniProtKB-SubCell"/>
</dbReference>
<accession>A0A119CYS9</accession>
<evidence type="ECO:0000259" key="24">
    <source>
        <dbReference type="Pfam" id="PF03061"/>
    </source>
</evidence>
<evidence type="ECO:0000256" key="20">
    <source>
        <dbReference type="ARBA" id="ARBA00047734"/>
    </source>
</evidence>
<comment type="similarity">
    <text evidence="15">Belongs to the THEM4/THEM5 thioesterase family.</text>
</comment>
<keyword evidence="10" id="KW-0443">Lipid metabolism</keyword>
<evidence type="ECO:0000256" key="15">
    <source>
        <dbReference type="ARBA" id="ARBA00038456"/>
    </source>
</evidence>
<comment type="caution">
    <text evidence="25">The sequence shown here is derived from an EMBL/GenBank/DDBJ whole genome shotgun (WGS) entry which is preliminary data.</text>
</comment>